<dbReference type="RefSeq" id="WP_344363989.1">
    <property type="nucleotide sequence ID" value="NZ_BAAASR010000024.1"/>
</dbReference>
<protein>
    <submittedName>
        <fullName evidence="1">DUF6230 family protein</fullName>
    </submittedName>
</protein>
<reference evidence="1 2" key="1">
    <citation type="journal article" date="2019" name="Int. J. Syst. Evol. Microbiol.">
        <title>The Global Catalogue of Microorganisms (GCM) 10K type strain sequencing project: providing services to taxonomists for standard genome sequencing and annotation.</title>
        <authorList>
            <consortium name="The Broad Institute Genomics Platform"/>
            <consortium name="The Broad Institute Genome Sequencing Center for Infectious Disease"/>
            <person name="Wu L."/>
            <person name="Ma J."/>
        </authorList>
    </citation>
    <scope>NUCLEOTIDE SEQUENCE [LARGE SCALE GENOMIC DNA]</scope>
    <source>
        <strain evidence="1 2">JCM 5062</strain>
    </source>
</reference>
<keyword evidence="2" id="KW-1185">Reference proteome</keyword>
<dbReference type="InterPro" id="IPR046198">
    <property type="entry name" value="DUF6230"/>
</dbReference>
<dbReference type="Proteomes" id="UP001499942">
    <property type="component" value="Unassembled WGS sequence"/>
</dbReference>
<dbReference type="Pfam" id="PF19741">
    <property type="entry name" value="DUF6230"/>
    <property type="match status" value="1"/>
</dbReference>
<sequence>MKSQVRGGTRWKRFAVVMVPSVAATAAIGIGLAQGALAASFSISGQEFKVRAKSLEGNDFVQYGNIVKGKDLHGKGFWEPVGVSGFSEAWITDMCQSVVTPVPLLGNVSLELRAGTDPAAAKDKNKRVYAKDIYLDVSELEADAEFGNIDIGVAAGSLKNPGIQPGTEAAAQGFSQRAKTAKLDNVKQKAWATTAGTFRLPDLSLKLHKGTKECF</sequence>
<dbReference type="EMBL" id="BAAASR010000024">
    <property type="protein sequence ID" value="GAA2506896.1"/>
    <property type="molecule type" value="Genomic_DNA"/>
</dbReference>
<comment type="caution">
    <text evidence="1">The sequence shown here is derived from an EMBL/GenBank/DDBJ whole genome shotgun (WGS) entry which is preliminary data.</text>
</comment>
<evidence type="ECO:0000313" key="2">
    <source>
        <dbReference type="Proteomes" id="UP001499942"/>
    </source>
</evidence>
<name>A0ABN3MQZ7_9ACTN</name>
<organism evidence="1 2">
    <name type="scientific">Streptomyces gobitricini</name>
    <dbReference type="NCBI Taxonomy" id="68211"/>
    <lineage>
        <taxon>Bacteria</taxon>
        <taxon>Bacillati</taxon>
        <taxon>Actinomycetota</taxon>
        <taxon>Actinomycetes</taxon>
        <taxon>Kitasatosporales</taxon>
        <taxon>Streptomycetaceae</taxon>
        <taxon>Streptomyces</taxon>
    </lineage>
</organism>
<gene>
    <name evidence="1" type="ORF">GCM10010393_44650</name>
</gene>
<evidence type="ECO:0000313" key="1">
    <source>
        <dbReference type="EMBL" id="GAA2506896.1"/>
    </source>
</evidence>
<accession>A0ABN3MQZ7</accession>
<proteinExistence type="predicted"/>